<dbReference type="PANTHER" id="PTHR47053:SF1">
    <property type="entry name" value="MUREIN DD-ENDOPEPTIDASE MEPH-RELATED"/>
    <property type="match status" value="1"/>
</dbReference>
<dbReference type="InterPro" id="IPR000064">
    <property type="entry name" value="NLP_P60_dom"/>
</dbReference>
<evidence type="ECO:0000256" key="2">
    <source>
        <dbReference type="ARBA" id="ARBA00022670"/>
    </source>
</evidence>
<keyword evidence="8" id="KW-1185">Reference proteome</keyword>
<name>A0ABY7WSQ8_9LACO</name>
<dbReference type="InterPro" id="IPR038765">
    <property type="entry name" value="Papain-like_cys_pep_sf"/>
</dbReference>
<comment type="similarity">
    <text evidence="1">Belongs to the peptidase C40 family.</text>
</comment>
<dbReference type="SUPFAM" id="SSF54001">
    <property type="entry name" value="Cysteine proteinases"/>
    <property type="match status" value="1"/>
</dbReference>
<evidence type="ECO:0000256" key="3">
    <source>
        <dbReference type="ARBA" id="ARBA00022801"/>
    </source>
</evidence>
<evidence type="ECO:0000256" key="4">
    <source>
        <dbReference type="ARBA" id="ARBA00022807"/>
    </source>
</evidence>
<dbReference type="PROSITE" id="PS51935">
    <property type="entry name" value="NLPC_P60"/>
    <property type="match status" value="1"/>
</dbReference>
<dbReference type="PANTHER" id="PTHR47053">
    <property type="entry name" value="MUREIN DD-ENDOPEPTIDASE MEPH-RELATED"/>
    <property type="match status" value="1"/>
</dbReference>
<dbReference type="Pfam" id="PF00877">
    <property type="entry name" value="NLPC_P60"/>
    <property type="match status" value="1"/>
</dbReference>
<evidence type="ECO:0000256" key="5">
    <source>
        <dbReference type="SAM" id="SignalP"/>
    </source>
</evidence>
<organism evidence="7 8">
    <name type="scientific">Lacticaseibacillus pabuli</name>
    <dbReference type="NCBI Taxonomy" id="3025672"/>
    <lineage>
        <taxon>Bacteria</taxon>
        <taxon>Bacillati</taxon>
        <taxon>Bacillota</taxon>
        <taxon>Bacilli</taxon>
        <taxon>Lactobacillales</taxon>
        <taxon>Lactobacillaceae</taxon>
        <taxon>Lacticaseibacillus</taxon>
    </lineage>
</organism>
<accession>A0ABY7WSQ8</accession>
<dbReference type="EMBL" id="CP117884">
    <property type="protein sequence ID" value="WDF83161.1"/>
    <property type="molecule type" value="Genomic_DNA"/>
</dbReference>
<dbReference type="RefSeq" id="WP_274261126.1">
    <property type="nucleotide sequence ID" value="NZ_CP117884.1"/>
</dbReference>
<keyword evidence="3" id="KW-0378">Hydrolase</keyword>
<protein>
    <submittedName>
        <fullName evidence="7">C40 family peptidase</fullName>
    </submittedName>
</protein>
<keyword evidence="5" id="KW-0732">Signal</keyword>
<gene>
    <name evidence="7" type="ORF">PQ472_02690</name>
</gene>
<sequence>MKSANKRFKKSISTIATAGAIGLAAIAAGNALNSGSNVAAATTTAQTISVSVSSATIYDAPAGHATGKTLAQGTNWKAFSTAKDASGHTWFNLGGDQWIGSGSVAIVPANTSSDAVQSVIALAQKQIGKPYVWGAKGPSSFDCSGLMNYVFANAANKQIGGWTVPQESAGTKVSINNLKAGDLIFWGSQGSTYHVALYIGNGQYIHAPKPGDKVKVATISSYFMPSFGVRVL</sequence>
<feature type="chain" id="PRO_5045544191" evidence="5">
    <location>
        <begin position="28"/>
        <end position="232"/>
    </location>
</feature>
<dbReference type="InterPro" id="IPR051202">
    <property type="entry name" value="Peptidase_C40"/>
</dbReference>
<dbReference type="Proteomes" id="UP001220377">
    <property type="component" value="Chromosome"/>
</dbReference>
<dbReference type="Gene3D" id="3.90.1720.10">
    <property type="entry name" value="endopeptidase domain like (from Nostoc punctiforme)"/>
    <property type="match status" value="1"/>
</dbReference>
<evidence type="ECO:0000313" key="8">
    <source>
        <dbReference type="Proteomes" id="UP001220377"/>
    </source>
</evidence>
<evidence type="ECO:0000313" key="7">
    <source>
        <dbReference type="EMBL" id="WDF83161.1"/>
    </source>
</evidence>
<feature type="domain" description="NlpC/P60" evidence="6">
    <location>
        <begin position="113"/>
        <end position="232"/>
    </location>
</feature>
<proteinExistence type="inferred from homology"/>
<feature type="signal peptide" evidence="5">
    <location>
        <begin position="1"/>
        <end position="27"/>
    </location>
</feature>
<keyword evidence="2" id="KW-0645">Protease</keyword>
<keyword evidence="4" id="KW-0788">Thiol protease</keyword>
<reference evidence="7 8" key="1">
    <citation type="submission" date="2023-02" db="EMBL/GenBank/DDBJ databases">
        <title>Genome sequence of Lacticaseibacillus sp. KACC 23028.</title>
        <authorList>
            <person name="Kim S."/>
            <person name="Heo J."/>
            <person name="Kwon S.-W."/>
        </authorList>
    </citation>
    <scope>NUCLEOTIDE SEQUENCE [LARGE SCALE GENOMIC DNA]</scope>
    <source>
        <strain evidence="7 8">KACC 23028</strain>
    </source>
</reference>
<evidence type="ECO:0000259" key="6">
    <source>
        <dbReference type="PROSITE" id="PS51935"/>
    </source>
</evidence>
<evidence type="ECO:0000256" key="1">
    <source>
        <dbReference type="ARBA" id="ARBA00007074"/>
    </source>
</evidence>